<comment type="subcellular location">
    <subcellularLocation>
        <location evidence="1">Membrane</location>
        <topology evidence="1">Multi-pass membrane protein</topology>
    </subcellularLocation>
</comment>
<feature type="transmembrane region" description="Helical" evidence="8">
    <location>
        <begin position="112"/>
        <end position="132"/>
    </location>
</feature>
<dbReference type="eggNOG" id="KOG3656">
    <property type="taxonomic scope" value="Eukaryota"/>
</dbReference>
<evidence type="ECO:0000256" key="4">
    <source>
        <dbReference type="ARBA" id="ARBA00023040"/>
    </source>
</evidence>
<dbReference type="Gene3D" id="1.20.1070.10">
    <property type="entry name" value="Rhodopsin 7-helix transmembrane proteins"/>
    <property type="match status" value="1"/>
</dbReference>
<dbReference type="SMART" id="SM01381">
    <property type="entry name" value="7TM_GPCR_Srsx"/>
    <property type="match status" value="1"/>
</dbReference>
<dbReference type="Pfam" id="PF00001">
    <property type="entry name" value="7tm_1"/>
    <property type="match status" value="1"/>
</dbReference>
<evidence type="ECO:0000313" key="11">
    <source>
        <dbReference type="Proteomes" id="UP000001593"/>
    </source>
</evidence>
<dbReference type="AlphaFoldDB" id="A7SQJ5"/>
<keyword evidence="11" id="KW-1185">Reference proteome</keyword>
<keyword evidence="5 8" id="KW-0472">Membrane</keyword>
<dbReference type="Proteomes" id="UP000001593">
    <property type="component" value="Unassembled WGS sequence"/>
</dbReference>
<dbReference type="GO" id="GO:0007602">
    <property type="term" value="P:phototransduction"/>
    <property type="evidence" value="ECO:0000318"/>
    <property type="project" value="GO_Central"/>
</dbReference>
<dbReference type="SUPFAM" id="SSF81321">
    <property type="entry name" value="Family A G protein-coupled receptor-like"/>
    <property type="match status" value="1"/>
</dbReference>
<dbReference type="GO" id="GO:0071482">
    <property type="term" value="P:cellular response to light stimulus"/>
    <property type="evidence" value="ECO:0000318"/>
    <property type="project" value="GO_Central"/>
</dbReference>
<feature type="transmembrane region" description="Helical" evidence="8">
    <location>
        <begin position="6"/>
        <end position="22"/>
    </location>
</feature>
<feature type="non-terminal residue" evidence="10">
    <location>
        <position position="309"/>
    </location>
</feature>
<evidence type="ECO:0000256" key="5">
    <source>
        <dbReference type="ARBA" id="ARBA00023136"/>
    </source>
</evidence>
<accession>A7SQJ5</accession>
<dbReference type="PRINTS" id="PR00237">
    <property type="entry name" value="GPCRRHODOPSN"/>
</dbReference>
<dbReference type="CDD" id="cd14969">
    <property type="entry name" value="7tmA_Opsins_type2_animals"/>
    <property type="match status" value="1"/>
</dbReference>
<dbReference type="PhylomeDB" id="A7SQJ5"/>
<dbReference type="EMBL" id="DS469747">
    <property type="protein sequence ID" value="EDO34013.1"/>
    <property type="molecule type" value="Genomic_DNA"/>
</dbReference>
<organism evidence="10 11">
    <name type="scientific">Nematostella vectensis</name>
    <name type="common">Starlet sea anemone</name>
    <dbReference type="NCBI Taxonomy" id="45351"/>
    <lineage>
        <taxon>Eukaryota</taxon>
        <taxon>Metazoa</taxon>
        <taxon>Cnidaria</taxon>
        <taxon>Anthozoa</taxon>
        <taxon>Hexacorallia</taxon>
        <taxon>Actiniaria</taxon>
        <taxon>Edwardsiidae</taxon>
        <taxon>Nematostella</taxon>
    </lineage>
</organism>
<keyword evidence="3 8" id="KW-1133">Transmembrane helix</keyword>
<dbReference type="FunFam" id="1.20.1070.10:FF:000371">
    <property type="entry name" value="Predicted protein"/>
    <property type="match status" value="1"/>
</dbReference>
<keyword evidence="2 8" id="KW-0812">Transmembrane</keyword>
<dbReference type="GO" id="GO:0008020">
    <property type="term" value="F:G protein-coupled photoreceptor activity"/>
    <property type="evidence" value="ECO:0000318"/>
    <property type="project" value="GO_Central"/>
</dbReference>
<evidence type="ECO:0000313" key="10">
    <source>
        <dbReference type="EMBL" id="EDO34013.1"/>
    </source>
</evidence>
<dbReference type="GO" id="GO:0007186">
    <property type="term" value="P:G protein-coupled receptor signaling pathway"/>
    <property type="evidence" value="ECO:0000318"/>
    <property type="project" value="GO_Central"/>
</dbReference>
<evidence type="ECO:0000256" key="2">
    <source>
        <dbReference type="ARBA" id="ARBA00022692"/>
    </source>
</evidence>
<dbReference type="PROSITE" id="PS50262">
    <property type="entry name" value="G_PROTEIN_RECEP_F1_2"/>
    <property type="match status" value="1"/>
</dbReference>
<evidence type="ECO:0000256" key="1">
    <source>
        <dbReference type="ARBA" id="ARBA00004141"/>
    </source>
</evidence>
<feature type="transmembrane region" description="Helical" evidence="8">
    <location>
        <begin position="160"/>
        <end position="186"/>
    </location>
</feature>
<evidence type="ECO:0000256" key="8">
    <source>
        <dbReference type="SAM" id="Phobius"/>
    </source>
</evidence>
<keyword evidence="7" id="KW-0807">Transducer</keyword>
<feature type="transmembrane region" description="Helical" evidence="8">
    <location>
        <begin position="31"/>
        <end position="52"/>
    </location>
</feature>
<evidence type="ECO:0000256" key="6">
    <source>
        <dbReference type="ARBA" id="ARBA00023170"/>
    </source>
</evidence>
<dbReference type="InterPro" id="IPR000276">
    <property type="entry name" value="GPCR_Rhodpsn"/>
</dbReference>
<keyword evidence="4" id="KW-0297">G-protein coupled receptor</keyword>
<dbReference type="FunCoup" id="A7SQJ5">
    <property type="interactions" value="85"/>
</dbReference>
<name>A7SQJ5_NEMVE</name>
<evidence type="ECO:0000256" key="7">
    <source>
        <dbReference type="ARBA" id="ARBA00023224"/>
    </source>
</evidence>
<gene>
    <name evidence="10" type="ORF">NEMVEDRAFT_v1g13116</name>
</gene>
<feature type="transmembrane region" description="Helical" evidence="8">
    <location>
        <begin position="72"/>
        <end position="91"/>
    </location>
</feature>
<dbReference type="HOGENOM" id="CLU_009579_3_0_1"/>
<feature type="domain" description="G-protein coupled receptors family 1 profile" evidence="9">
    <location>
        <begin position="11"/>
        <end position="272"/>
    </location>
</feature>
<dbReference type="PANTHER" id="PTHR24240">
    <property type="entry name" value="OPSIN"/>
    <property type="match status" value="1"/>
</dbReference>
<dbReference type="InterPro" id="IPR017452">
    <property type="entry name" value="GPCR_Rhodpsn_7TM"/>
</dbReference>
<feature type="non-terminal residue" evidence="10">
    <location>
        <position position="1"/>
    </location>
</feature>
<reference evidence="10 11" key="1">
    <citation type="journal article" date="2007" name="Science">
        <title>Sea anemone genome reveals ancestral eumetazoan gene repertoire and genomic organization.</title>
        <authorList>
            <person name="Putnam N.H."/>
            <person name="Srivastava M."/>
            <person name="Hellsten U."/>
            <person name="Dirks B."/>
            <person name="Chapman J."/>
            <person name="Salamov A."/>
            <person name="Terry A."/>
            <person name="Shapiro H."/>
            <person name="Lindquist E."/>
            <person name="Kapitonov V.V."/>
            <person name="Jurka J."/>
            <person name="Genikhovich G."/>
            <person name="Grigoriev I.V."/>
            <person name="Lucas S.M."/>
            <person name="Steele R.E."/>
            <person name="Finnerty J.R."/>
            <person name="Technau U."/>
            <person name="Martindale M.Q."/>
            <person name="Rokhsar D.S."/>
        </authorList>
    </citation>
    <scope>NUCLEOTIDE SEQUENCE [LARGE SCALE GENOMIC DNA]</scope>
    <source>
        <strain evidence="11">CH2 X CH6</strain>
    </source>
</reference>
<evidence type="ECO:0000256" key="3">
    <source>
        <dbReference type="ARBA" id="ARBA00022989"/>
    </source>
</evidence>
<dbReference type="InterPro" id="IPR050125">
    <property type="entry name" value="GPCR_opsins"/>
</dbReference>
<sequence>LLIVGILGTLGNSLVVFVLWKYPKLRTATNLFILNLAFCDLVMALLDLSLSVASALSNRWLWGKSGCLGYGFLHYFFISNSVSTLAAISVDRFFYITKPGQIKAWRITRTRAGIILIIIYIYVLLFTFPPIAGWSSFTEEKFYFSGCFIKYSDQNPASMAYSVIASVFLYLMPLILMICCYSKIFMAVRKSTRRTMTNSNAVRKKFPIMKRTHIQTAKMIVVVIFFSMIVWVPYVAVSLIQAFTADSIITPTASHITVLVAKSCVIYNVLIYVVLNRKLKAVILNLLCCGRQINFSGSNMPTSNLRISR</sequence>
<dbReference type="GO" id="GO:0005886">
    <property type="term" value="C:plasma membrane"/>
    <property type="evidence" value="ECO:0000318"/>
    <property type="project" value="GO_Central"/>
</dbReference>
<protein>
    <recommendedName>
        <fullName evidence="9">G-protein coupled receptors family 1 profile domain-containing protein</fullName>
    </recommendedName>
</protein>
<evidence type="ECO:0000259" key="9">
    <source>
        <dbReference type="PROSITE" id="PS50262"/>
    </source>
</evidence>
<feature type="transmembrane region" description="Helical" evidence="8">
    <location>
        <begin position="219"/>
        <end position="243"/>
    </location>
</feature>
<proteinExistence type="predicted"/>
<dbReference type="InParanoid" id="A7SQJ5"/>
<feature type="transmembrane region" description="Helical" evidence="8">
    <location>
        <begin position="255"/>
        <end position="275"/>
    </location>
</feature>
<keyword evidence="6" id="KW-0675">Receptor</keyword>